<dbReference type="OrthoDB" id="10460596at2759"/>
<organism evidence="1 2">
    <name type="scientific">Diacronema lutheri</name>
    <name type="common">Unicellular marine alga</name>
    <name type="synonym">Monochrysis lutheri</name>
    <dbReference type="NCBI Taxonomy" id="2081491"/>
    <lineage>
        <taxon>Eukaryota</taxon>
        <taxon>Haptista</taxon>
        <taxon>Haptophyta</taxon>
        <taxon>Pavlovophyceae</taxon>
        <taxon>Pavlovales</taxon>
        <taxon>Pavlovaceae</taxon>
        <taxon>Diacronema</taxon>
    </lineage>
</organism>
<dbReference type="Proteomes" id="UP000751190">
    <property type="component" value="Unassembled WGS sequence"/>
</dbReference>
<protein>
    <submittedName>
        <fullName evidence="1">Uncharacterized protein</fullName>
    </submittedName>
</protein>
<comment type="caution">
    <text evidence="1">The sequence shown here is derived from an EMBL/GenBank/DDBJ whole genome shotgun (WGS) entry which is preliminary data.</text>
</comment>
<evidence type="ECO:0000313" key="2">
    <source>
        <dbReference type="Proteomes" id="UP000751190"/>
    </source>
</evidence>
<dbReference type="EMBL" id="JAGTXO010000001">
    <property type="protein sequence ID" value="KAG8470411.1"/>
    <property type="molecule type" value="Genomic_DNA"/>
</dbReference>
<reference evidence="1" key="1">
    <citation type="submission" date="2021-05" db="EMBL/GenBank/DDBJ databases">
        <title>The genome of the haptophyte Pavlova lutheri (Diacronema luteri, Pavlovales) - a model for lipid biosynthesis in eukaryotic algae.</title>
        <authorList>
            <person name="Hulatt C.J."/>
            <person name="Posewitz M.C."/>
        </authorList>
    </citation>
    <scope>NUCLEOTIDE SEQUENCE</scope>
    <source>
        <strain evidence="1">NIVA-4/92</strain>
    </source>
</reference>
<sequence length="184" mass="19716">MPGASPAVKRSNSYEHLVFPSWQIRLLMSSSLSFVCSSAFAAHMHQRNLSLVLLVAGICSLNYWRAPGASWRRDADLAAAGVGLGYCLYTGFWLEGACARVGWASLVSALACFRKSWMLSLGHCERWACWHAIAHALSGVAAAALAVGNVASRGEAYTPPRNVIAECSLVAIILTVLMDSCKPS</sequence>
<evidence type="ECO:0000313" key="1">
    <source>
        <dbReference type="EMBL" id="KAG8470411.1"/>
    </source>
</evidence>
<accession>A0A8J5XJK2</accession>
<proteinExistence type="predicted"/>
<name>A0A8J5XJK2_DIALT</name>
<dbReference type="AlphaFoldDB" id="A0A8J5XJK2"/>
<gene>
    <name evidence="1" type="ORF">KFE25_008832</name>
</gene>
<keyword evidence="2" id="KW-1185">Reference proteome</keyword>